<comment type="similarity">
    <text evidence="2">Belongs to the VAC14 family.</text>
</comment>
<dbReference type="InterPro" id="IPR016024">
    <property type="entry name" value="ARM-type_fold"/>
</dbReference>
<dbReference type="GO" id="GO:0006661">
    <property type="term" value="P:phosphatidylinositol biosynthetic process"/>
    <property type="evidence" value="ECO:0007669"/>
    <property type="project" value="InterPro"/>
</dbReference>
<organism evidence="7 8">
    <name type="scientific">Genlisea aurea</name>
    <dbReference type="NCBI Taxonomy" id="192259"/>
    <lineage>
        <taxon>Eukaryota</taxon>
        <taxon>Viridiplantae</taxon>
        <taxon>Streptophyta</taxon>
        <taxon>Embryophyta</taxon>
        <taxon>Tracheophyta</taxon>
        <taxon>Spermatophyta</taxon>
        <taxon>Magnoliopsida</taxon>
        <taxon>eudicotyledons</taxon>
        <taxon>Gunneridae</taxon>
        <taxon>Pentapetalae</taxon>
        <taxon>asterids</taxon>
        <taxon>lamiids</taxon>
        <taxon>Lamiales</taxon>
        <taxon>Lentibulariaceae</taxon>
        <taxon>Genlisea</taxon>
    </lineage>
</organism>
<dbReference type="Gene3D" id="1.25.10.10">
    <property type="entry name" value="Leucine-rich Repeat Variant"/>
    <property type="match status" value="1"/>
</dbReference>
<name>S8D899_9LAMI</name>
<dbReference type="PANTHER" id="PTHR16023:SF0">
    <property type="entry name" value="PROTEIN VAC14 HOMOLOG"/>
    <property type="match status" value="1"/>
</dbReference>
<dbReference type="OrthoDB" id="5574975at2759"/>
<evidence type="ECO:0000256" key="5">
    <source>
        <dbReference type="SAM" id="MobiDB-lite"/>
    </source>
</evidence>
<evidence type="ECO:0000256" key="3">
    <source>
        <dbReference type="ARBA" id="ARBA00022737"/>
    </source>
</evidence>
<feature type="non-terminal residue" evidence="7">
    <location>
        <position position="326"/>
    </location>
</feature>
<accession>S8D899</accession>
<dbReference type="InterPro" id="IPR021841">
    <property type="entry name" value="VAC14_Fig4p-bd"/>
</dbReference>
<evidence type="ECO:0000256" key="1">
    <source>
        <dbReference type="ARBA" id="ARBA00004308"/>
    </source>
</evidence>
<feature type="non-terminal residue" evidence="7">
    <location>
        <position position="1"/>
    </location>
</feature>
<comment type="subcellular location">
    <subcellularLocation>
        <location evidence="1">Endomembrane system</location>
    </subcellularLocation>
</comment>
<dbReference type="GO" id="GO:0010008">
    <property type="term" value="C:endosome membrane"/>
    <property type="evidence" value="ECO:0007669"/>
    <property type="project" value="TreeGrafter"/>
</dbReference>
<feature type="region of interest" description="Disordered" evidence="5">
    <location>
        <begin position="264"/>
        <end position="305"/>
    </location>
</feature>
<dbReference type="EMBL" id="AUSU01008813">
    <property type="protein sequence ID" value="EPS58898.1"/>
    <property type="molecule type" value="Genomic_DNA"/>
</dbReference>
<feature type="domain" description="Vacuolar protein 14 C-terminal Fig4-binding" evidence="6">
    <location>
        <begin position="85"/>
        <end position="264"/>
    </location>
</feature>
<dbReference type="Proteomes" id="UP000015453">
    <property type="component" value="Unassembled WGS sequence"/>
</dbReference>
<dbReference type="InterPro" id="IPR011989">
    <property type="entry name" value="ARM-like"/>
</dbReference>
<keyword evidence="3" id="KW-0677">Repeat</keyword>
<evidence type="ECO:0000259" key="6">
    <source>
        <dbReference type="Pfam" id="PF11916"/>
    </source>
</evidence>
<dbReference type="AlphaFoldDB" id="S8D899"/>
<keyword evidence="4" id="KW-0472">Membrane</keyword>
<dbReference type="PANTHER" id="PTHR16023">
    <property type="entry name" value="TAX1 BINDING PROTEIN-RELATED"/>
    <property type="match status" value="1"/>
</dbReference>
<evidence type="ECO:0000313" key="7">
    <source>
        <dbReference type="EMBL" id="EPS58898.1"/>
    </source>
</evidence>
<evidence type="ECO:0000256" key="4">
    <source>
        <dbReference type="ARBA" id="ARBA00023136"/>
    </source>
</evidence>
<keyword evidence="8" id="KW-1185">Reference proteome</keyword>
<dbReference type="SUPFAM" id="SSF48371">
    <property type="entry name" value="ARM repeat"/>
    <property type="match status" value="1"/>
</dbReference>
<dbReference type="Pfam" id="PF11916">
    <property type="entry name" value="Vac14_Fig4_bd"/>
    <property type="match status" value="1"/>
</dbReference>
<evidence type="ECO:0000313" key="8">
    <source>
        <dbReference type="Proteomes" id="UP000015453"/>
    </source>
</evidence>
<dbReference type="InterPro" id="IPR026825">
    <property type="entry name" value="Vac14"/>
</dbReference>
<reference evidence="7 8" key="1">
    <citation type="journal article" date="2013" name="BMC Genomics">
        <title>The miniature genome of a carnivorous plant Genlisea aurea contains a low number of genes and short non-coding sequences.</title>
        <authorList>
            <person name="Leushkin E.V."/>
            <person name="Sutormin R.A."/>
            <person name="Nabieva E.R."/>
            <person name="Penin A.A."/>
            <person name="Kondrashov A.S."/>
            <person name="Logacheva M.D."/>
        </authorList>
    </citation>
    <scope>NUCLEOTIDE SEQUENCE [LARGE SCALE GENOMIC DNA]</scope>
</reference>
<feature type="compositionally biased region" description="Low complexity" evidence="5">
    <location>
        <begin position="265"/>
        <end position="281"/>
    </location>
</feature>
<sequence>RHLSSEWEATRIEALHWISTLLIRYRVEVLSFLSDIFETLLKALSDTSEEVVLLVLEVHACIAQDAGNFHKLVLYLIQYFRADNSLLEKRCALIIRRLCVLLDAETVYRKLSSILVEESDLDFASIMVQALNLILLTSSELGNLRDRLKKSHFNDSGKDLFTSLHAAWCHSPMAIISLCLLSQNYEHASSVIQSLGEEDINVLFLVQLDKLVHLLESPTFAYLRLQLLEPAKFPWLLKALYGLLMLFPQQSMAFKILRTRLKTVPPSSSFSSSGKRSSPLPGNEDGVVAVLGSENSRSNGQQHGGEAMYFASRLQQFEKVQEQHRA</sequence>
<proteinExistence type="inferred from homology"/>
<gene>
    <name evidence="7" type="ORF">M569_15914</name>
</gene>
<comment type="caution">
    <text evidence="7">The sequence shown here is derived from an EMBL/GenBank/DDBJ whole genome shotgun (WGS) entry which is preliminary data.</text>
</comment>
<protein>
    <recommendedName>
        <fullName evidence="6">Vacuolar protein 14 C-terminal Fig4-binding domain-containing protein</fullName>
    </recommendedName>
</protein>
<dbReference type="GO" id="GO:0070772">
    <property type="term" value="C:PAS complex"/>
    <property type="evidence" value="ECO:0007669"/>
    <property type="project" value="InterPro"/>
</dbReference>
<evidence type="ECO:0000256" key="2">
    <source>
        <dbReference type="ARBA" id="ARBA00010225"/>
    </source>
</evidence>